<dbReference type="Proteomes" id="UP000308197">
    <property type="component" value="Unassembled WGS sequence"/>
</dbReference>
<dbReference type="InterPro" id="IPR002893">
    <property type="entry name" value="Znf_MYND"/>
</dbReference>
<accession>A0A5C3PG48</accession>
<sequence>MNRTVVGNAENRLMILRKISPLYPWGYAHLHTMDSYEVLVADTVRRADPLGRCNTCLKAPPAGARLMKCGACSAAFYCSTQCQKAHWPRHKSTCRANTAQDPASVARYGYTSFATFSRDFQDFLDAHEWALRMIVSVQRQLQRDANPDVPFSELPMLLRVAMRCRTTSSDTQKHRSPATRFAVVSQTFHDLEAYARTQEHLWEQNAPVRDEIHRAFAQQLPHYTGQLFAVHYDVPAGMDHLAFFPVQTPLEPAPGTPEQRRAILEDMLDFCTRSINDGFPLRITTLEGNRFPESLLAYPGTFVRSEGCWVWKAILEDWKSYTPGQHRRLDLAVAGVKTRLAIPDLILSSLHITCAVSTLIVQDAFARRRIPISS</sequence>
<organism evidence="6 7">
    <name type="scientific">Polyporus arcularius HHB13444</name>
    <dbReference type="NCBI Taxonomy" id="1314778"/>
    <lineage>
        <taxon>Eukaryota</taxon>
        <taxon>Fungi</taxon>
        <taxon>Dikarya</taxon>
        <taxon>Basidiomycota</taxon>
        <taxon>Agaricomycotina</taxon>
        <taxon>Agaricomycetes</taxon>
        <taxon>Polyporales</taxon>
        <taxon>Polyporaceae</taxon>
        <taxon>Polyporus</taxon>
    </lineage>
</organism>
<evidence type="ECO:0000259" key="5">
    <source>
        <dbReference type="PROSITE" id="PS50865"/>
    </source>
</evidence>
<feature type="domain" description="MYND-type" evidence="5">
    <location>
        <begin position="53"/>
        <end position="94"/>
    </location>
</feature>
<dbReference type="STRING" id="1314778.A0A5C3PG48"/>
<name>A0A5C3PG48_9APHY</name>
<dbReference type="Pfam" id="PF01753">
    <property type="entry name" value="zf-MYND"/>
    <property type="match status" value="1"/>
</dbReference>
<dbReference type="EMBL" id="ML211118">
    <property type="protein sequence ID" value="TFK88281.1"/>
    <property type="molecule type" value="Genomic_DNA"/>
</dbReference>
<dbReference type="SUPFAM" id="SSF144232">
    <property type="entry name" value="HIT/MYND zinc finger-like"/>
    <property type="match status" value="1"/>
</dbReference>
<evidence type="ECO:0000256" key="2">
    <source>
        <dbReference type="ARBA" id="ARBA00022771"/>
    </source>
</evidence>
<proteinExistence type="predicted"/>
<keyword evidence="1" id="KW-0479">Metal-binding</keyword>
<protein>
    <recommendedName>
        <fullName evidence="5">MYND-type domain-containing protein</fullName>
    </recommendedName>
</protein>
<dbReference type="GO" id="GO:0008270">
    <property type="term" value="F:zinc ion binding"/>
    <property type="evidence" value="ECO:0007669"/>
    <property type="project" value="UniProtKB-KW"/>
</dbReference>
<dbReference type="InParanoid" id="A0A5C3PG48"/>
<gene>
    <name evidence="6" type="ORF">K466DRAFT_77336</name>
</gene>
<keyword evidence="2 4" id="KW-0863">Zinc-finger</keyword>
<reference evidence="6 7" key="1">
    <citation type="journal article" date="2019" name="Nat. Ecol. Evol.">
        <title>Megaphylogeny resolves global patterns of mushroom evolution.</title>
        <authorList>
            <person name="Varga T."/>
            <person name="Krizsan K."/>
            <person name="Foldi C."/>
            <person name="Dima B."/>
            <person name="Sanchez-Garcia M."/>
            <person name="Sanchez-Ramirez S."/>
            <person name="Szollosi G.J."/>
            <person name="Szarkandi J.G."/>
            <person name="Papp V."/>
            <person name="Albert L."/>
            <person name="Andreopoulos W."/>
            <person name="Angelini C."/>
            <person name="Antonin V."/>
            <person name="Barry K.W."/>
            <person name="Bougher N.L."/>
            <person name="Buchanan P."/>
            <person name="Buyck B."/>
            <person name="Bense V."/>
            <person name="Catcheside P."/>
            <person name="Chovatia M."/>
            <person name="Cooper J."/>
            <person name="Damon W."/>
            <person name="Desjardin D."/>
            <person name="Finy P."/>
            <person name="Geml J."/>
            <person name="Haridas S."/>
            <person name="Hughes K."/>
            <person name="Justo A."/>
            <person name="Karasinski D."/>
            <person name="Kautmanova I."/>
            <person name="Kiss B."/>
            <person name="Kocsube S."/>
            <person name="Kotiranta H."/>
            <person name="LaButti K.M."/>
            <person name="Lechner B.E."/>
            <person name="Liimatainen K."/>
            <person name="Lipzen A."/>
            <person name="Lukacs Z."/>
            <person name="Mihaltcheva S."/>
            <person name="Morgado L.N."/>
            <person name="Niskanen T."/>
            <person name="Noordeloos M.E."/>
            <person name="Ohm R.A."/>
            <person name="Ortiz-Santana B."/>
            <person name="Ovrebo C."/>
            <person name="Racz N."/>
            <person name="Riley R."/>
            <person name="Savchenko A."/>
            <person name="Shiryaev A."/>
            <person name="Soop K."/>
            <person name="Spirin V."/>
            <person name="Szebenyi C."/>
            <person name="Tomsovsky M."/>
            <person name="Tulloss R.E."/>
            <person name="Uehling J."/>
            <person name="Grigoriev I.V."/>
            <person name="Vagvolgyi C."/>
            <person name="Papp T."/>
            <person name="Martin F.M."/>
            <person name="Miettinen O."/>
            <person name="Hibbett D.S."/>
            <person name="Nagy L.G."/>
        </authorList>
    </citation>
    <scope>NUCLEOTIDE SEQUENCE [LARGE SCALE GENOMIC DNA]</scope>
    <source>
        <strain evidence="6 7">HHB13444</strain>
    </source>
</reference>
<evidence type="ECO:0000256" key="1">
    <source>
        <dbReference type="ARBA" id="ARBA00022723"/>
    </source>
</evidence>
<dbReference type="AlphaFoldDB" id="A0A5C3PG48"/>
<dbReference type="PROSITE" id="PS01360">
    <property type="entry name" value="ZF_MYND_1"/>
    <property type="match status" value="1"/>
</dbReference>
<evidence type="ECO:0000256" key="3">
    <source>
        <dbReference type="ARBA" id="ARBA00022833"/>
    </source>
</evidence>
<evidence type="ECO:0000313" key="6">
    <source>
        <dbReference type="EMBL" id="TFK88281.1"/>
    </source>
</evidence>
<evidence type="ECO:0000256" key="4">
    <source>
        <dbReference type="PROSITE-ProRule" id="PRU00134"/>
    </source>
</evidence>
<dbReference type="PROSITE" id="PS50865">
    <property type="entry name" value="ZF_MYND_2"/>
    <property type="match status" value="1"/>
</dbReference>
<dbReference type="Gene3D" id="6.10.140.2220">
    <property type="match status" value="1"/>
</dbReference>
<keyword evidence="3" id="KW-0862">Zinc</keyword>
<keyword evidence="7" id="KW-1185">Reference proteome</keyword>
<evidence type="ECO:0000313" key="7">
    <source>
        <dbReference type="Proteomes" id="UP000308197"/>
    </source>
</evidence>